<dbReference type="CDD" id="cd23767">
    <property type="entry name" value="IQCD"/>
    <property type="match status" value="1"/>
</dbReference>
<dbReference type="OrthoDB" id="1923217at2759"/>
<reference evidence="4" key="1">
    <citation type="submission" date="2019-09" db="EMBL/GenBank/DDBJ databases">
        <authorList>
            <person name="Zhang L."/>
        </authorList>
    </citation>
    <scope>NUCLEOTIDE SEQUENCE</scope>
</reference>
<dbReference type="SUPFAM" id="SSF63491">
    <property type="entry name" value="BAG domain"/>
    <property type="match status" value="1"/>
</dbReference>
<dbReference type="PANTHER" id="PTHR33322:SF4">
    <property type="entry name" value="BAG DOMAIN CONTAINING PROTEIN, EXPRESSED"/>
    <property type="match status" value="1"/>
</dbReference>
<keyword evidence="1" id="KW-0143">Chaperone</keyword>
<gene>
    <name evidence="4" type="ORF">NYM_LOCUS13732</name>
</gene>
<dbReference type="GO" id="GO:0006457">
    <property type="term" value="P:protein folding"/>
    <property type="evidence" value="ECO:0007669"/>
    <property type="project" value="TreeGrafter"/>
</dbReference>
<evidence type="ECO:0000259" key="3">
    <source>
        <dbReference type="PROSITE" id="PS51035"/>
    </source>
</evidence>
<dbReference type="InterPro" id="IPR036533">
    <property type="entry name" value="BAG_dom_sf"/>
</dbReference>
<evidence type="ECO:0000313" key="4">
    <source>
        <dbReference type="EMBL" id="VVW01887.1"/>
    </source>
</evidence>
<evidence type="ECO:0000256" key="1">
    <source>
        <dbReference type="ARBA" id="ARBA00023186"/>
    </source>
</evidence>
<dbReference type="SMART" id="SM00015">
    <property type="entry name" value="IQ"/>
    <property type="match status" value="1"/>
</dbReference>
<feature type="compositionally biased region" description="Basic and acidic residues" evidence="2">
    <location>
        <begin position="248"/>
        <end position="260"/>
    </location>
</feature>
<organism evidence="4">
    <name type="scientific">Nymphaea colorata</name>
    <name type="common">pocket water lily</name>
    <dbReference type="NCBI Taxonomy" id="210225"/>
    <lineage>
        <taxon>Eukaryota</taxon>
        <taxon>Viridiplantae</taxon>
        <taxon>Streptophyta</taxon>
        <taxon>Embryophyta</taxon>
        <taxon>Tracheophyta</taxon>
        <taxon>Spermatophyta</taxon>
        <taxon>Magnoliopsida</taxon>
        <taxon>Nymphaeales</taxon>
        <taxon>Nymphaeaceae</taxon>
        <taxon>Nymphaea</taxon>
    </lineage>
</organism>
<feature type="region of interest" description="Disordered" evidence="2">
    <location>
        <begin position="247"/>
        <end position="275"/>
    </location>
</feature>
<dbReference type="Pfam" id="PF02179">
    <property type="entry name" value="BAG"/>
    <property type="match status" value="1"/>
</dbReference>
<dbReference type="PROSITE" id="PS50096">
    <property type="entry name" value="IQ"/>
    <property type="match status" value="1"/>
</dbReference>
<dbReference type="PANTHER" id="PTHR33322">
    <property type="entry name" value="BAG DOMAIN CONTAINING PROTEIN, EXPRESSED"/>
    <property type="match status" value="1"/>
</dbReference>
<dbReference type="EMBL" id="LR721780">
    <property type="protein sequence ID" value="VVW01887.1"/>
    <property type="molecule type" value="Genomic_DNA"/>
</dbReference>
<dbReference type="InterPro" id="IPR040400">
    <property type="entry name" value="BAG5/6/7/8"/>
</dbReference>
<dbReference type="Gene3D" id="1.20.58.120">
    <property type="entry name" value="BAG domain"/>
    <property type="match status" value="1"/>
</dbReference>
<dbReference type="GO" id="GO:0009506">
    <property type="term" value="C:plasmodesma"/>
    <property type="evidence" value="ECO:0007669"/>
    <property type="project" value="TreeGrafter"/>
</dbReference>
<dbReference type="Gramene" id="NC2G0264750.1">
    <property type="protein sequence ID" value="NC2G0264750.1:cds"/>
    <property type="gene ID" value="NC2G0264750"/>
</dbReference>
<dbReference type="InterPro" id="IPR003103">
    <property type="entry name" value="BAG_domain"/>
</dbReference>
<feature type="domain" description="BAG" evidence="3">
    <location>
        <begin position="74"/>
        <end position="151"/>
    </location>
</feature>
<dbReference type="SMART" id="SM00264">
    <property type="entry name" value="BAG"/>
    <property type="match status" value="1"/>
</dbReference>
<protein>
    <recommendedName>
        <fullName evidence="3">BAG domain-containing protein</fullName>
    </recommendedName>
</protein>
<dbReference type="Pfam" id="PF00612">
    <property type="entry name" value="IQ"/>
    <property type="match status" value="1"/>
</dbReference>
<accession>A0A5K1AIU0</accession>
<dbReference type="AlphaFoldDB" id="A0A5K1AIU0"/>
<dbReference type="PROSITE" id="PS51035">
    <property type="entry name" value="BAG"/>
    <property type="match status" value="1"/>
</dbReference>
<sequence length="397" mass="43842">MESTHFRKPWRSPAVSPYYSPAARSVPVRSATTMSPKVVSIPVHFVANESQRLAAAVMIQSAFKGYVVRKNVRKIARASAEADRLGQAISEREMRNLLRDDPKERLRMNESLMSLLLQLDSVRGVDPGVRDLRKAATRRVIALQEAVDLIPSRETEAEEVRDADGDGSSGGCTCEDGADETLNVPEHVDACGAGGTMEEACPVPVRDDVGLNLAEGNLAEANLVEASPRREGLQQCCNDLMEEEILENDGKERPGKRTFTENEESSPQGVEKTVEPVHNAESIEVPKCVHAEEDGETKEAMEIQVIESTVKPRGDLASQGDQITGVERAIELVMAENKRLRSLVAELCERNIVQSRLMSSLAERVDQLEKTARQQELKKKKKKKQKLAVNLARTRTP</sequence>
<name>A0A5K1AIU0_9MAGN</name>
<dbReference type="InterPro" id="IPR000048">
    <property type="entry name" value="IQ_motif_EF-hand-BS"/>
</dbReference>
<dbReference type="OMA" id="SRRFFGY"/>
<feature type="compositionally biased region" description="Basic and acidic residues" evidence="2">
    <location>
        <begin position="154"/>
        <end position="164"/>
    </location>
</feature>
<feature type="region of interest" description="Disordered" evidence="2">
    <location>
        <begin position="373"/>
        <end position="397"/>
    </location>
</feature>
<feature type="region of interest" description="Disordered" evidence="2">
    <location>
        <begin position="154"/>
        <end position="178"/>
    </location>
</feature>
<evidence type="ECO:0000256" key="2">
    <source>
        <dbReference type="SAM" id="MobiDB-lite"/>
    </source>
</evidence>
<proteinExistence type="predicted"/>
<dbReference type="GO" id="GO:0051087">
    <property type="term" value="F:protein-folding chaperone binding"/>
    <property type="evidence" value="ECO:0007669"/>
    <property type="project" value="InterPro"/>
</dbReference>